<evidence type="ECO:0000259" key="8">
    <source>
        <dbReference type="Pfam" id="PF04313"/>
    </source>
</evidence>
<evidence type="ECO:0000256" key="7">
    <source>
        <dbReference type="ARBA" id="ARBA00047942"/>
    </source>
</evidence>
<dbReference type="InterPro" id="IPR050953">
    <property type="entry name" value="N4_N6_ade-DNA_methylase"/>
</dbReference>
<dbReference type="InterPro" id="IPR002052">
    <property type="entry name" value="DNA_methylase_N6_adenine_CS"/>
</dbReference>
<dbReference type="Gene3D" id="3.40.50.150">
    <property type="entry name" value="Vaccinia Virus protein VP39"/>
    <property type="match status" value="1"/>
</dbReference>
<dbReference type="STRING" id="1049789.LEP1GSC050_0125"/>
<feature type="domain" description="Type II methyltransferase M.TaqI-like" evidence="9">
    <location>
        <begin position="447"/>
        <end position="638"/>
    </location>
</feature>
<dbReference type="GO" id="GO:0032259">
    <property type="term" value="P:methylation"/>
    <property type="evidence" value="ECO:0007669"/>
    <property type="project" value="UniProtKB-KW"/>
</dbReference>
<dbReference type="GO" id="GO:0009307">
    <property type="term" value="P:DNA restriction-modification system"/>
    <property type="evidence" value="ECO:0007669"/>
    <property type="project" value="UniProtKB-KW"/>
</dbReference>
<dbReference type="InterPro" id="IPR011639">
    <property type="entry name" value="MethylTrfase_TaqI-like_dom"/>
</dbReference>
<dbReference type="PROSITE" id="PS00092">
    <property type="entry name" value="N6_MTASE"/>
    <property type="match status" value="1"/>
</dbReference>
<dbReference type="Pfam" id="PF12950">
    <property type="entry name" value="TaqI_C"/>
    <property type="match status" value="1"/>
</dbReference>
<name>T0FF81_9LEPT</name>
<keyword evidence="3" id="KW-0808">Transferase</keyword>
<protein>
    <recommendedName>
        <fullName evidence="1">site-specific DNA-methyltransferase (adenine-specific)</fullName>
        <ecNumber evidence="1">2.1.1.72</ecNumber>
    </recommendedName>
</protein>
<dbReference type="EC" id="2.1.1.72" evidence="1"/>
<feature type="domain" description="Restriction endonuclease type I HsdR N-terminal" evidence="8">
    <location>
        <begin position="48"/>
        <end position="135"/>
    </location>
</feature>
<dbReference type="OrthoDB" id="32195at2"/>
<evidence type="ECO:0000256" key="5">
    <source>
        <dbReference type="ARBA" id="ARBA00022747"/>
    </source>
</evidence>
<keyword evidence="4" id="KW-0949">S-adenosyl-L-methionine</keyword>
<dbReference type="Pfam" id="PF07669">
    <property type="entry name" value="Eco57I"/>
    <property type="match status" value="1"/>
</dbReference>
<dbReference type="PANTHER" id="PTHR33841">
    <property type="entry name" value="DNA METHYLTRANSFERASE YEEA-RELATED"/>
    <property type="match status" value="1"/>
</dbReference>
<comment type="caution">
    <text evidence="11">The sequence shown here is derived from an EMBL/GenBank/DDBJ whole genome shotgun (WGS) entry which is preliminary data.</text>
</comment>
<evidence type="ECO:0000256" key="6">
    <source>
        <dbReference type="ARBA" id="ARBA00023125"/>
    </source>
</evidence>
<dbReference type="Proteomes" id="UP000015454">
    <property type="component" value="Unassembled WGS sequence"/>
</dbReference>
<dbReference type="Gene3D" id="3.90.1570.30">
    <property type="match status" value="1"/>
</dbReference>
<evidence type="ECO:0000313" key="11">
    <source>
        <dbReference type="EMBL" id="EQA46267.1"/>
    </source>
</evidence>
<evidence type="ECO:0000256" key="1">
    <source>
        <dbReference type="ARBA" id="ARBA00011900"/>
    </source>
</evidence>
<proteinExistence type="predicted"/>
<evidence type="ECO:0000259" key="10">
    <source>
        <dbReference type="Pfam" id="PF12950"/>
    </source>
</evidence>
<evidence type="ECO:0000256" key="3">
    <source>
        <dbReference type="ARBA" id="ARBA00022679"/>
    </source>
</evidence>
<keyword evidence="12" id="KW-1185">Reference proteome</keyword>
<dbReference type="PANTHER" id="PTHR33841:SF1">
    <property type="entry name" value="DNA METHYLTRANSFERASE A"/>
    <property type="match status" value="1"/>
</dbReference>
<evidence type="ECO:0000256" key="2">
    <source>
        <dbReference type="ARBA" id="ARBA00022603"/>
    </source>
</evidence>
<gene>
    <name evidence="11" type="ORF">LEP1GSC050_0125</name>
</gene>
<dbReference type="GO" id="GO:0009035">
    <property type="term" value="F:type I site-specific deoxyribonuclease activity"/>
    <property type="evidence" value="ECO:0007669"/>
    <property type="project" value="UniProtKB-EC"/>
</dbReference>
<feature type="domain" description="TaqI-like C-terminal specificity" evidence="10">
    <location>
        <begin position="765"/>
        <end position="930"/>
    </location>
</feature>
<dbReference type="GO" id="GO:0005524">
    <property type="term" value="F:ATP binding"/>
    <property type="evidence" value="ECO:0007669"/>
    <property type="project" value="UniProtKB-KW"/>
</dbReference>
<organism evidence="11 12">
    <name type="scientific">Leptospira broomii serovar Hurstbridge str. 5399</name>
    <dbReference type="NCBI Taxonomy" id="1049789"/>
    <lineage>
        <taxon>Bacteria</taxon>
        <taxon>Pseudomonadati</taxon>
        <taxon>Spirochaetota</taxon>
        <taxon>Spirochaetia</taxon>
        <taxon>Leptospirales</taxon>
        <taxon>Leptospiraceae</taxon>
        <taxon>Leptospira</taxon>
    </lineage>
</organism>
<sequence>MKGKEIIEKKVEDFSKNEKTYLDKSFQETEARNRFIDPFFQALGWEFDQTHLQRNLWDVHREYSQKDNSSTKKPDYAFRLNGKLKFFVEAKAPWVPLTDKDPVFQAKRYAYSTNGKAPIVIITDFQEFRVFNSLQKPIYENPNQGLITEFDLKYTDYLNQWDFIYEHFSKEAVLDGSLEKLRGKISRSTKPLDIEFLSEITLWRENLAKNIAIRNELLTVDELNEAVQRILDRLVFIRNLEDREIVNENTLLNISRNREGIYENLLPLFSDLNVKYNGLLFKPHFSETLIVDDRILKETIQDMCYPRSPFQFDVIEPEILGRIYEKFLGSKIRLTESHRAKVEEKEEVRHAGGVYYTPQFIVDYIVKETVGKRIEGLKPEEIEKIKILDPACGSGSFLLGAYNYLMEYHRSFYSQNISIKKYKTDYFETQDGELKLSIKKKGEILINNIFGVDVDREATEVAILSLYLKLLEHGIEDDQGWLFLKGKILPDMTMNIQYGNSLISREELFANDMFGNEKIRPFDWKNEVNGFGSIFNYSQGFDCVIGNPPYIKTQELQKSHPHLIELYKKIYTSGSTGNYDIYILFIEKALSLINRNGLIGFICPHKFFNSTYGMKIRELLSQKKALNKVLHFGVNQIFENATTYTCLLFLTGQPQEKFEYYEFRDEINDIEDALNSRISYFNIKSNVVDSSNWVFVNSEENNFLEKMRLNKPTLIDIATNIFQGPKAGADPVFIVKLLDVGKKNSLCYSSSIQNEFKIENSIIKPYVKGKYIRRYNIEKTTESIIFPYNKEGKLISEEELKADYPLAYKYLSDKENKRILLQREEGRFKNIWWSYSRPQNMQILDRLKILTPFNAFKSSFSLDSSGDFIFSAGVSGAYGILIRKDVPITYYYLLGILNSRLLDKFLKTISTALRGGFFSYENKYIRQLPIYIPTESEPKKYAQCKKIEEFVQ</sequence>
<keyword evidence="5" id="KW-0680">Restriction system</keyword>
<comment type="catalytic activity">
    <reaction evidence="7">
        <text>a 2'-deoxyadenosine in DNA + S-adenosyl-L-methionine = an N(6)-methyl-2'-deoxyadenosine in DNA + S-adenosyl-L-homocysteine + H(+)</text>
        <dbReference type="Rhea" id="RHEA:15197"/>
        <dbReference type="Rhea" id="RHEA-COMP:12418"/>
        <dbReference type="Rhea" id="RHEA-COMP:12419"/>
        <dbReference type="ChEBI" id="CHEBI:15378"/>
        <dbReference type="ChEBI" id="CHEBI:57856"/>
        <dbReference type="ChEBI" id="CHEBI:59789"/>
        <dbReference type="ChEBI" id="CHEBI:90615"/>
        <dbReference type="ChEBI" id="CHEBI:90616"/>
        <dbReference type="EC" id="2.1.1.72"/>
    </reaction>
</comment>
<dbReference type="RefSeq" id="WP_020987067.1">
    <property type="nucleotide sequence ID" value="NZ_AHMO02000007.1"/>
</dbReference>
<dbReference type="InterPro" id="IPR007409">
    <property type="entry name" value="Restrct_endonuc_type1_HsdR_N"/>
</dbReference>
<keyword evidence="6" id="KW-0238">DNA-binding</keyword>
<dbReference type="EMBL" id="AHMO02000007">
    <property type="protein sequence ID" value="EQA46267.1"/>
    <property type="molecule type" value="Genomic_DNA"/>
</dbReference>
<evidence type="ECO:0000313" key="12">
    <source>
        <dbReference type="Proteomes" id="UP000015454"/>
    </source>
</evidence>
<dbReference type="Pfam" id="PF04313">
    <property type="entry name" value="HSDR_N"/>
    <property type="match status" value="1"/>
</dbReference>
<evidence type="ECO:0000259" key="9">
    <source>
        <dbReference type="Pfam" id="PF07669"/>
    </source>
</evidence>
<evidence type="ECO:0000256" key="4">
    <source>
        <dbReference type="ARBA" id="ARBA00022691"/>
    </source>
</evidence>
<dbReference type="GO" id="GO:0003677">
    <property type="term" value="F:DNA binding"/>
    <property type="evidence" value="ECO:0007669"/>
    <property type="project" value="UniProtKB-KW"/>
</dbReference>
<dbReference type="AlphaFoldDB" id="T0FF81"/>
<reference evidence="11" key="1">
    <citation type="submission" date="2013-05" db="EMBL/GenBank/DDBJ databases">
        <authorList>
            <person name="Harkins D.M."/>
            <person name="Durkin A.S."/>
            <person name="Brinkac L.M."/>
            <person name="Haft D.H."/>
            <person name="Selengut J.D."/>
            <person name="Sanka R."/>
            <person name="DePew J."/>
            <person name="Purushe J."/>
            <person name="Hartskeerl R.A."/>
            <person name="Ahmed A."/>
            <person name="van der Linden H."/>
            <person name="Goris M.G.A."/>
            <person name="Vinetz J.M."/>
            <person name="Sutton G.G."/>
            <person name="Nierman W.C."/>
            <person name="Fouts D.E."/>
        </authorList>
    </citation>
    <scope>NUCLEOTIDE SEQUENCE [LARGE SCALE GENOMIC DNA]</scope>
    <source>
        <strain evidence="11">5399</strain>
    </source>
</reference>
<dbReference type="InterPro" id="IPR025931">
    <property type="entry name" value="TaqI_C"/>
</dbReference>
<accession>T0FF81</accession>
<dbReference type="PRINTS" id="PR00507">
    <property type="entry name" value="N12N6MTFRASE"/>
</dbReference>
<keyword evidence="2 11" id="KW-0489">Methyltransferase</keyword>
<dbReference type="SUPFAM" id="SSF53335">
    <property type="entry name" value="S-adenosyl-L-methionine-dependent methyltransferases"/>
    <property type="match status" value="1"/>
</dbReference>
<dbReference type="GO" id="GO:0009007">
    <property type="term" value="F:site-specific DNA-methyltransferase (adenine-specific) activity"/>
    <property type="evidence" value="ECO:0007669"/>
    <property type="project" value="UniProtKB-EC"/>
</dbReference>
<dbReference type="InterPro" id="IPR029063">
    <property type="entry name" value="SAM-dependent_MTases_sf"/>
</dbReference>